<accession>A0A318Z353</accession>
<keyword evidence="2" id="KW-1185">Reference proteome</keyword>
<dbReference type="Gene3D" id="1.25.40.10">
    <property type="entry name" value="Tetratricopeptide repeat domain"/>
    <property type="match status" value="1"/>
</dbReference>
<feature type="non-terminal residue" evidence="1">
    <location>
        <position position="1"/>
    </location>
</feature>
<gene>
    <name evidence="1" type="ORF">BP01DRAFT_305504</name>
</gene>
<dbReference type="InterPro" id="IPR011990">
    <property type="entry name" value="TPR-like_helical_dom_sf"/>
</dbReference>
<evidence type="ECO:0000313" key="1">
    <source>
        <dbReference type="EMBL" id="PYH41506.1"/>
    </source>
</evidence>
<proteinExistence type="predicted"/>
<dbReference type="Proteomes" id="UP000248349">
    <property type="component" value="Unassembled WGS sequence"/>
</dbReference>
<organism evidence="1 2">
    <name type="scientific">Aspergillus saccharolyticus JOP 1030-1</name>
    <dbReference type="NCBI Taxonomy" id="1450539"/>
    <lineage>
        <taxon>Eukaryota</taxon>
        <taxon>Fungi</taxon>
        <taxon>Dikarya</taxon>
        <taxon>Ascomycota</taxon>
        <taxon>Pezizomycotina</taxon>
        <taxon>Eurotiomycetes</taxon>
        <taxon>Eurotiomycetidae</taxon>
        <taxon>Eurotiales</taxon>
        <taxon>Aspergillaceae</taxon>
        <taxon>Aspergillus</taxon>
        <taxon>Aspergillus subgen. Circumdati</taxon>
    </lineage>
</organism>
<evidence type="ECO:0000313" key="2">
    <source>
        <dbReference type="Proteomes" id="UP000248349"/>
    </source>
</evidence>
<dbReference type="EMBL" id="KZ821263">
    <property type="protein sequence ID" value="PYH41506.1"/>
    <property type="molecule type" value="Genomic_DNA"/>
</dbReference>
<dbReference type="RefSeq" id="XP_025427488.1">
    <property type="nucleotide sequence ID" value="XM_025572199.1"/>
</dbReference>
<sequence>GKYKEAETIYRRAPQGYEKVLGPEHPYTLTSMHSFALTLKTQEKLYKALSLLRQYTNQYIKI</sequence>
<dbReference type="Pfam" id="PF13424">
    <property type="entry name" value="TPR_12"/>
    <property type="match status" value="1"/>
</dbReference>
<dbReference type="SUPFAM" id="SSF48452">
    <property type="entry name" value="TPR-like"/>
    <property type="match status" value="1"/>
</dbReference>
<name>A0A318Z353_9EURO</name>
<dbReference type="AlphaFoldDB" id="A0A318Z353"/>
<protein>
    <recommendedName>
        <fullName evidence="3">Kinesin light chain</fullName>
    </recommendedName>
</protein>
<dbReference type="OrthoDB" id="1658288at2759"/>
<reference evidence="1 2" key="1">
    <citation type="submission" date="2016-12" db="EMBL/GenBank/DDBJ databases">
        <title>The genomes of Aspergillus section Nigri reveals drivers in fungal speciation.</title>
        <authorList>
            <consortium name="DOE Joint Genome Institute"/>
            <person name="Vesth T.C."/>
            <person name="Nybo J."/>
            <person name="Theobald S."/>
            <person name="Brandl J."/>
            <person name="Frisvad J.C."/>
            <person name="Nielsen K.F."/>
            <person name="Lyhne E.K."/>
            <person name="Kogle M.E."/>
            <person name="Kuo A."/>
            <person name="Riley R."/>
            <person name="Clum A."/>
            <person name="Nolan M."/>
            <person name="Lipzen A."/>
            <person name="Salamov A."/>
            <person name="Henrissat B."/>
            <person name="Wiebenga A."/>
            <person name="De Vries R.P."/>
            <person name="Grigoriev I.V."/>
            <person name="Mortensen U.H."/>
            <person name="Andersen M.R."/>
            <person name="Baker S.E."/>
        </authorList>
    </citation>
    <scope>NUCLEOTIDE SEQUENCE [LARGE SCALE GENOMIC DNA]</scope>
    <source>
        <strain evidence="1 2">JOP 1030-1</strain>
    </source>
</reference>
<evidence type="ECO:0008006" key="3">
    <source>
        <dbReference type="Google" id="ProtNLM"/>
    </source>
</evidence>
<dbReference type="GeneID" id="37073427"/>